<keyword evidence="2" id="KW-1185">Reference proteome</keyword>
<reference evidence="1 2" key="1">
    <citation type="submission" date="2016-04" db="EMBL/GenBank/DDBJ databases">
        <title>The genome of Intoshia linei affirms orthonectids as highly simplified spiralians.</title>
        <authorList>
            <person name="Mikhailov K.V."/>
            <person name="Slusarev G.S."/>
            <person name="Nikitin M.A."/>
            <person name="Logacheva M.D."/>
            <person name="Penin A."/>
            <person name="Aleoshin V."/>
            <person name="Panchin Y.V."/>
        </authorList>
    </citation>
    <scope>NUCLEOTIDE SEQUENCE [LARGE SCALE GENOMIC DNA]</scope>
    <source>
        <strain evidence="1">Intl2013</strain>
        <tissue evidence="1">Whole animal</tissue>
    </source>
</reference>
<dbReference type="AlphaFoldDB" id="A0A177B1I9"/>
<organism evidence="1 2">
    <name type="scientific">Intoshia linei</name>
    <dbReference type="NCBI Taxonomy" id="1819745"/>
    <lineage>
        <taxon>Eukaryota</taxon>
        <taxon>Metazoa</taxon>
        <taxon>Spiralia</taxon>
        <taxon>Lophotrochozoa</taxon>
        <taxon>Mesozoa</taxon>
        <taxon>Orthonectida</taxon>
        <taxon>Rhopaluridae</taxon>
        <taxon>Intoshia</taxon>
    </lineage>
</organism>
<protein>
    <submittedName>
        <fullName evidence="1">Uncharacterized protein</fullName>
    </submittedName>
</protein>
<comment type="caution">
    <text evidence="1">The sequence shown here is derived from an EMBL/GenBank/DDBJ whole genome shotgun (WGS) entry which is preliminary data.</text>
</comment>
<evidence type="ECO:0000313" key="2">
    <source>
        <dbReference type="Proteomes" id="UP000078046"/>
    </source>
</evidence>
<name>A0A177B1I9_9BILA</name>
<evidence type="ECO:0000313" key="1">
    <source>
        <dbReference type="EMBL" id="OAF68086.1"/>
    </source>
</evidence>
<accession>A0A177B1I9</accession>
<gene>
    <name evidence="1" type="ORF">A3Q56_04152</name>
</gene>
<dbReference type="Proteomes" id="UP000078046">
    <property type="component" value="Unassembled WGS sequence"/>
</dbReference>
<proteinExistence type="predicted"/>
<sequence>MSPAFTTAGTNDSKILLVPSFHPALDIINCDENRDKN</sequence>
<dbReference type="EMBL" id="LWCA01000516">
    <property type="protein sequence ID" value="OAF68086.1"/>
    <property type="molecule type" value="Genomic_DNA"/>
</dbReference>